<dbReference type="PROSITE" id="PS50261">
    <property type="entry name" value="G_PROTEIN_RECEP_F2_4"/>
    <property type="match status" value="1"/>
</dbReference>
<keyword evidence="12" id="KW-0675">Receptor</keyword>
<dbReference type="Gene3D" id="1.20.1070.10">
    <property type="entry name" value="Rhodopsin 7-helix transmembrane proteins"/>
    <property type="match status" value="1"/>
</dbReference>
<dbReference type="CDD" id="cd15040">
    <property type="entry name" value="7tmB2_Adhesion"/>
    <property type="match status" value="1"/>
</dbReference>
<dbReference type="InterPro" id="IPR046338">
    <property type="entry name" value="GAIN_dom_sf"/>
</dbReference>
<dbReference type="Gene3D" id="2.60.220.50">
    <property type="match status" value="1"/>
</dbReference>
<feature type="transmembrane region" description="Helical" evidence="8">
    <location>
        <begin position="795"/>
        <end position="821"/>
    </location>
</feature>
<accession>A0A2G8KMM3</accession>
<proteinExistence type="predicted"/>
<comment type="subcellular location">
    <subcellularLocation>
        <location evidence="1">Membrane</location>
        <topology evidence="1">Multi-pass membrane protein</topology>
    </subcellularLocation>
</comment>
<dbReference type="InterPro" id="IPR017981">
    <property type="entry name" value="GPCR_2-like_7TM"/>
</dbReference>
<evidence type="ECO:0000259" key="10">
    <source>
        <dbReference type="PROSITE" id="PS50261"/>
    </source>
</evidence>
<dbReference type="Pfam" id="PF00002">
    <property type="entry name" value="7tm_2"/>
    <property type="match status" value="1"/>
</dbReference>
<evidence type="ECO:0000256" key="7">
    <source>
        <dbReference type="SAM" id="MobiDB-lite"/>
    </source>
</evidence>
<dbReference type="Gene3D" id="2.60.40.10">
    <property type="entry name" value="Immunoglobulins"/>
    <property type="match status" value="1"/>
</dbReference>
<feature type="transmembrane region" description="Helical" evidence="8">
    <location>
        <begin position="867"/>
        <end position="889"/>
    </location>
</feature>
<dbReference type="SMART" id="SM00303">
    <property type="entry name" value="GPS"/>
    <property type="match status" value="1"/>
</dbReference>
<evidence type="ECO:0000313" key="13">
    <source>
        <dbReference type="Proteomes" id="UP000230750"/>
    </source>
</evidence>
<evidence type="ECO:0000256" key="8">
    <source>
        <dbReference type="SAM" id="Phobius"/>
    </source>
</evidence>
<dbReference type="InterPro" id="IPR003598">
    <property type="entry name" value="Ig_sub2"/>
</dbReference>
<organism evidence="12 13">
    <name type="scientific">Stichopus japonicus</name>
    <name type="common">Sea cucumber</name>
    <dbReference type="NCBI Taxonomy" id="307972"/>
    <lineage>
        <taxon>Eukaryota</taxon>
        <taxon>Metazoa</taxon>
        <taxon>Echinodermata</taxon>
        <taxon>Eleutherozoa</taxon>
        <taxon>Echinozoa</taxon>
        <taxon>Holothuroidea</taxon>
        <taxon>Aspidochirotacea</taxon>
        <taxon>Aspidochirotida</taxon>
        <taxon>Stichopodidae</taxon>
        <taxon>Apostichopus</taxon>
    </lineage>
</organism>
<feature type="compositionally biased region" description="Polar residues" evidence="7">
    <location>
        <begin position="921"/>
        <end position="948"/>
    </location>
</feature>
<sequence>MDRVNSRECLMMHDFFTERRTPNSFDVEVSLDGLISIARGVVSITTPCCDPVACDPKDLAEALANVCFSGQYLPELEGRRSLVESFQTLCTGITLEEPVITLQPDPVLEMKTGGSLDTSCEADHSVGIAWFKKEWYGEVETTIRGNILSFVNLEVKDQGLYYCRAEGGIGLRIHQQRVNPLLSCCQYVESEYFSEISSLTMLVFRDCESGSVVAETRITLSSNSSRQTAKDSLMRQLRQELSGLEPDLQTLTIQSISFCAKEIVNNTLAGQLTFNDVNIAQRIDSVEVCPIYTSEAGTPRASRACIGDFVDPSVWAEEVQINNCYREADDQDHNLQDLSEYLDENPVTNDNVTTVSRDLADVTKTDDLDRDDLVTVAKLLEMIIVLNVSLPEVTRNVIEVVDNVLDLDENIYNESTPFEAPSRILQALETQLTNLHQQAEDLNFTEVRENIAVRAFTADQNTFLSEITFGTFFTSDARNIQEDLDESLINVFEDAGPSILDDVKASITLPTSLLDAIQYAPSDAVPLTFVVYRTSNLFISSGSSQMDEEVETLIVSATIEGQKITDLNDPVVTRFHLLPIEGSTTDSTRQCVFWDFSLAGGFGDWSSEGCELVSGPGENGDPLVECHCGHLTNFAVLVDIQGDVGSLFLDVLSIIGCVISIVALLITLIAFLAIKKLRSKRPQQVLINLCFALLGLYLSFLIGINRANLDVGCVIFGALIHYFCLASISWMSVEATIMYLLFVKVFDAGIKYFMRKASLVAWGLPLVVVIVSAILKPNNYTGMYCFPQAGTLTFYIGVLLLVGLMLCYNLVLFTLVVRQLAIRRKSMIADEKRSELVKRVQNAVAISVLLGLAWLFGFLAIGGAQFIFNLLFLIFNTLQGLFVFLFFCLRNKDIVTLWREKLFSGSSDSRGPQAVNKTGGPRNSSAATTPANTMPRGTTSSDKQTDSTAGGGESIQMIATQG</sequence>
<dbReference type="GO" id="GO:0007166">
    <property type="term" value="P:cell surface receptor signaling pathway"/>
    <property type="evidence" value="ECO:0007669"/>
    <property type="project" value="InterPro"/>
</dbReference>
<keyword evidence="13" id="KW-1185">Reference proteome</keyword>
<feature type="region of interest" description="Disordered" evidence="7">
    <location>
        <begin position="905"/>
        <end position="962"/>
    </location>
</feature>
<dbReference type="GO" id="GO:0004930">
    <property type="term" value="F:G protein-coupled receptor activity"/>
    <property type="evidence" value="ECO:0007669"/>
    <property type="project" value="InterPro"/>
</dbReference>
<dbReference type="PROSITE" id="PS50221">
    <property type="entry name" value="GAIN_B"/>
    <property type="match status" value="1"/>
</dbReference>
<dbReference type="InterPro" id="IPR007110">
    <property type="entry name" value="Ig-like_dom"/>
</dbReference>
<dbReference type="InterPro" id="IPR057244">
    <property type="entry name" value="GAIN_B"/>
</dbReference>
<dbReference type="SUPFAM" id="SSF48726">
    <property type="entry name" value="Immunoglobulin"/>
    <property type="match status" value="1"/>
</dbReference>
<feature type="transmembrane region" description="Helical" evidence="8">
    <location>
        <begin position="651"/>
        <end position="674"/>
    </location>
</feature>
<evidence type="ECO:0000256" key="6">
    <source>
        <dbReference type="ARBA" id="ARBA00023157"/>
    </source>
</evidence>
<dbReference type="InterPro" id="IPR017983">
    <property type="entry name" value="GPCR_2_secretin-like_CS"/>
</dbReference>
<dbReference type="PRINTS" id="PR00249">
    <property type="entry name" value="GPCRSECRETIN"/>
</dbReference>
<evidence type="ECO:0000256" key="5">
    <source>
        <dbReference type="ARBA" id="ARBA00023136"/>
    </source>
</evidence>
<protein>
    <submittedName>
        <fullName evidence="12">Putative G-protein coupled receptor</fullName>
    </submittedName>
</protein>
<feature type="transmembrane region" description="Helical" evidence="8">
    <location>
        <begin position="757"/>
        <end position="775"/>
    </location>
</feature>
<keyword evidence="3" id="KW-0732">Signal</keyword>
<evidence type="ECO:0000256" key="3">
    <source>
        <dbReference type="ARBA" id="ARBA00022729"/>
    </source>
</evidence>
<dbReference type="Pfam" id="PF01825">
    <property type="entry name" value="GPS"/>
    <property type="match status" value="1"/>
</dbReference>
<evidence type="ECO:0000259" key="9">
    <source>
        <dbReference type="PROSITE" id="PS50221"/>
    </source>
</evidence>
<dbReference type="Proteomes" id="UP000230750">
    <property type="component" value="Unassembled WGS sequence"/>
</dbReference>
<name>A0A2G8KMM3_STIJA</name>
<gene>
    <name evidence="12" type="ORF">BSL78_13918</name>
</gene>
<keyword evidence="4 8" id="KW-1133">Transmembrane helix</keyword>
<feature type="domain" description="GAIN-B" evidence="9">
    <location>
        <begin position="471"/>
        <end position="644"/>
    </location>
</feature>
<dbReference type="PANTHER" id="PTHR47767:SF1">
    <property type="entry name" value="ADHESION G PROTEIN-COUPLED RECEPTOR G7"/>
    <property type="match status" value="1"/>
</dbReference>
<dbReference type="GO" id="GO:0016020">
    <property type="term" value="C:membrane"/>
    <property type="evidence" value="ECO:0007669"/>
    <property type="project" value="UniProtKB-SubCell"/>
</dbReference>
<feature type="domain" description="G-protein coupled receptors family 2 profile 2" evidence="10">
    <location>
        <begin position="649"/>
        <end position="891"/>
    </location>
</feature>
<dbReference type="SMART" id="SM00408">
    <property type="entry name" value="IGc2"/>
    <property type="match status" value="1"/>
</dbReference>
<dbReference type="STRING" id="307972.A0A2G8KMM3"/>
<evidence type="ECO:0000256" key="4">
    <source>
        <dbReference type="ARBA" id="ARBA00022989"/>
    </source>
</evidence>
<reference evidence="12 13" key="1">
    <citation type="journal article" date="2017" name="PLoS Biol.">
        <title>The sea cucumber genome provides insights into morphological evolution and visceral regeneration.</title>
        <authorList>
            <person name="Zhang X."/>
            <person name="Sun L."/>
            <person name="Yuan J."/>
            <person name="Sun Y."/>
            <person name="Gao Y."/>
            <person name="Zhang L."/>
            <person name="Li S."/>
            <person name="Dai H."/>
            <person name="Hamel J.F."/>
            <person name="Liu C."/>
            <person name="Yu Y."/>
            <person name="Liu S."/>
            <person name="Lin W."/>
            <person name="Guo K."/>
            <person name="Jin S."/>
            <person name="Xu P."/>
            <person name="Storey K.B."/>
            <person name="Huan P."/>
            <person name="Zhang T."/>
            <person name="Zhou Y."/>
            <person name="Zhang J."/>
            <person name="Lin C."/>
            <person name="Li X."/>
            <person name="Xing L."/>
            <person name="Huo D."/>
            <person name="Sun M."/>
            <person name="Wang L."/>
            <person name="Mercier A."/>
            <person name="Li F."/>
            <person name="Yang H."/>
            <person name="Xiang J."/>
        </authorList>
    </citation>
    <scope>NUCLEOTIDE SEQUENCE [LARGE SCALE GENOMIC DNA]</scope>
    <source>
        <strain evidence="12">Shaxun</strain>
        <tissue evidence="12">Muscle</tissue>
    </source>
</reference>
<evidence type="ECO:0000256" key="1">
    <source>
        <dbReference type="ARBA" id="ARBA00004141"/>
    </source>
</evidence>
<evidence type="ECO:0000313" key="12">
    <source>
        <dbReference type="EMBL" id="PIK49188.1"/>
    </source>
</evidence>
<feature type="transmembrane region" description="Helical" evidence="8">
    <location>
        <begin position="842"/>
        <end position="861"/>
    </location>
</feature>
<dbReference type="PROSITE" id="PS00650">
    <property type="entry name" value="G_PROTEIN_RECEP_F2_2"/>
    <property type="match status" value="1"/>
</dbReference>
<feature type="domain" description="Ig-like" evidence="11">
    <location>
        <begin position="98"/>
        <end position="179"/>
    </location>
</feature>
<dbReference type="PROSITE" id="PS50835">
    <property type="entry name" value="IG_LIKE"/>
    <property type="match status" value="1"/>
</dbReference>
<dbReference type="InterPro" id="IPR000832">
    <property type="entry name" value="GPCR_2_secretin-like"/>
</dbReference>
<dbReference type="EMBL" id="MRZV01000476">
    <property type="protein sequence ID" value="PIK49188.1"/>
    <property type="molecule type" value="Genomic_DNA"/>
</dbReference>
<keyword evidence="2 8" id="KW-0812">Transmembrane</keyword>
<evidence type="ECO:0000256" key="2">
    <source>
        <dbReference type="ARBA" id="ARBA00022692"/>
    </source>
</evidence>
<dbReference type="InterPro" id="IPR013783">
    <property type="entry name" value="Ig-like_fold"/>
</dbReference>
<keyword evidence="6" id="KW-1015">Disulfide bond</keyword>
<feature type="transmembrane region" description="Helical" evidence="8">
    <location>
        <begin position="686"/>
        <end position="707"/>
    </location>
</feature>
<comment type="caution">
    <text evidence="12">The sequence shown here is derived from an EMBL/GenBank/DDBJ whole genome shotgun (WGS) entry which is preliminary data.</text>
</comment>
<evidence type="ECO:0000259" key="11">
    <source>
        <dbReference type="PROSITE" id="PS50835"/>
    </source>
</evidence>
<dbReference type="InterPro" id="IPR053066">
    <property type="entry name" value="ADGR_G7"/>
</dbReference>
<dbReference type="AlphaFoldDB" id="A0A2G8KMM3"/>
<dbReference type="InterPro" id="IPR036179">
    <property type="entry name" value="Ig-like_dom_sf"/>
</dbReference>
<feature type="transmembrane region" description="Helical" evidence="8">
    <location>
        <begin position="719"/>
        <end position="745"/>
    </location>
</feature>
<dbReference type="OrthoDB" id="1100386at2759"/>
<keyword evidence="5 8" id="KW-0472">Membrane</keyword>
<dbReference type="PANTHER" id="PTHR47767">
    <property type="entry name" value="ADHESION G PROTEIN-COUPLED RECEPTOR G7"/>
    <property type="match status" value="1"/>
</dbReference>
<dbReference type="InterPro" id="IPR000203">
    <property type="entry name" value="GPS"/>
</dbReference>
<dbReference type="SUPFAM" id="SSF81321">
    <property type="entry name" value="Family A G protein-coupled receptor-like"/>
    <property type="match status" value="1"/>
</dbReference>